<sequence length="198" mass="22052">PVTPSKWPLASLVASLPSFLLALPSSLEDPQMVLVLIFDPATLFQLQYQGSPFSDPGFSAPDLQLAALPTAAIGFLAWRSMAVEERLSSNVKAYSVYIEFLQLVMDDQSQLNPAAKDLKDALEHHHTHLQGLKSNISNIMTNMGFQVPVVADTISSICFNVSEFQRKIRGYVFCKDLKLWIDRTVRDFQLLMTTFSTA</sequence>
<proteinExistence type="inferred from homology"/>
<dbReference type="GO" id="GO:0005615">
    <property type="term" value="C:extracellular space"/>
    <property type="evidence" value="ECO:0007669"/>
    <property type="project" value="UniProtKB-KW"/>
</dbReference>
<evidence type="ECO:0000256" key="5">
    <source>
        <dbReference type="SAM" id="SignalP"/>
    </source>
</evidence>
<dbReference type="Ensembl" id="ENSECRT00000018176.1">
    <property type="protein sequence ID" value="ENSECRP00000017820.1"/>
    <property type="gene ID" value="ENSECRG00000011897.1"/>
</dbReference>
<protein>
    <submittedName>
        <fullName evidence="6">Uncharacterized protein</fullName>
    </submittedName>
</protein>
<organism evidence="6 7">
    <name type="scientific">Erpetoichthys calabaricus</name>
    <name type="common">Rope fish</name>
    <name type="synonym">Calamoichthys calabaricus</name>
    <dbReference type="NCBI Taxonomy" id="27687"/>
    <lineage>
        <taxon>Eukaryota</taxon>
        <taxon>Metazoa</taxon>
        <taxon>Chordata</taxon>
        <taxon>Craniata</taxon>
        <taxon>Vertebrata</taxon>
        <taxon>Euteleostomi</taxon>
        <taxon>Actinopterygii</taxon>
        <taxon>Polypteriformes</taxon>
        <taxon>Polypteridae</taxon>
        <taxon>Erpetoichthys</taxon>
    </lineage>
</organism>
<evidence type="ECO:0000256" key="2">
    <source>
        <dbReference type="ARBA" id="ARBA00007432"/>
    </source>
</evidence>
<dbReference type="AlphaFoldDB" id="A0A8C4SJE2"/>
<reference evidence="6" key="2">
    <citation type="submission" date="2025-08" db="UniProtKB">
        <authorList>
            <consortium name="Ensembl"/>
        </authorList>
    </citation>
    <scope>IDENTIFICATION</scope>
</reference>
<dbReference type="GO" id="GO:0005125">
    <property type="term" value="F:cytokine activity"/>
    <property type="evidence" value="ECO:0007669"/>
    <property type="project" value="UniProtKB-KW"/>
</dbReference>
<dbReference type="Gene3D" id="1.20.1250.10">
    <property type="match status" value="1"/>
</dbReference>
<comment type="similarity">
    <text evidence="2">Belongs to the IL-6 superfamily.</text>
</comment>
<reference evidence="6" key="1">
    <citation type="submission" date="2021-06" db="EMBL/GenBank/DDBJ databases">
        <authorList>
            <consortium name="Wellcome Sanger Institute Data Sharing"/>
        </authorList>
    </citation>
    <scope>NUCLEOTIDE SEQUENCE [LARGE SCALE GENOMIC DNA]</scope>
</reference>
<dbReference type="GeneTree" id="ENSGT00510000048856"/>
<evidence type="ECO:0000313" key="7">
    <source>
        <dbReference type="Proteomes" id="UP000694620"/>
    </source>
</evidence>
<evidence type="ECO:0000256" key="4">
    <source>
        <dbReference type="ARBA" id="ARBA00022525"/>
    </source>
</evidence>
<dbReference type="PANTHER" id="PTHR21353">
    <property type="match status" value="1"/>
</dbReference>
<name>A0A8C4SJE2_ERPCA</name>
<dbReference type="PANTHER" id="PTHR21353:SF8">
    <property type="entry name" value="CARDIOTROPHIN-2"/>
    <property type="match status" value="1"/>
</dbReference>
<keyword evidence="3" id="KW-0202">Cytokine</keyword>
<keyword evidence="5" id="KW-0732">Signal</keyword>
<accession>A0A8C4SJE2</accession>
<dbReference type="Pfam" id="PF06875">
    <property type="entry name" value="PRF"/>
    <property type="match status" value="1"/>
</dbReference>
<evidence type="ECO:0000313" key="6">
    <source>
        <dbReference type="Ensembl" id="ENSECRP00000017820.1"/>
    </source>
</evidence>
<reference evidence="6" key="3">
    <citation type="submission" date="2025-09" db="UniProtKB">
        <authorList>
            <consortium name="Ensembl"/>
        </authorList>
    </citation>
    <scope>IDENTIFICATION</scope>
</reference>
<keyword evidence="4" id="KW-0964">Secreted</keyword>
<keyword evidence="7" id="KW-1185">Reference proteome</keyword>
<feature type="chain" id="PRO_5034562646" evidence="5">
    <location>
        <begin position="23"/>
        <end position="198"/>
    </location>
</feature>
<comment type="subcellular location">
    <subcellularLocation>
        <location evidence="1">Secreted</location>
    </subcellularLocation>
</comment>
<dbReference type="GO" id="GO:0007166">
    <property type="term" value="P:cell surface receptor signaling pathway"/>
    <property type="evidence" value="ECO:0007669"/>
    <property type="project" value="TreeGrafter"/>
</dbReference>
<dbReference type="SUPFAM" id="SSF47266">
    <property type="entry name" value="4-helical cytokines"/>
    <property type="match status" value="1"/>
</dbReference>
<dbReference type="Proteomes" id="UP000694620">
    <property type="component" value="Chromosome 12"/>
</dbReference>
<feature type="signal peptide" evidence="5">
    <location>
        <begin position="1"/>
        <end position="22"/>
    </location>
</feature>
<evidence type="ECO:0000256" key="3">
    <source>
        <dbReference type="ARBA" id="ARBA00022514"/>
    </source>
</evidence>
<dbReference type="InterPro" id="IPR010681">
    <property type="entry name" value="PRF/CT"/>
</dbReference>
<dbReference type="InterPro" id="IPR009079">
    <property type="entry name" value="4_helix_cytokine-like_core"/>
</dbReference>
<evidence type="ECO:0000256" key="1">
    <source>
        <dbReference type="ARBA" id="ARBA00004613"/>
    </source>
</evidence>